<dbReference type="InterPro" id="IPR037038">
    <property type="entry name" value="HepT-like_sf"/>
</dbReference>
<evidence type="ECO:0000313" key="6">
    <source>
        <dbReference type="Proteomes" id="UP000637695"/>
    </source>
</evidence>
<keyword evidence="2" id="KW-0540">Nuclease</keyword>
<evidence type="ECO:0000313" key="5">
    <source>
        <dbReference type="EMBL" id="GGI96853.1"/>
    </source>
</evidence>
<dbReference type="AlphaFoldDB" id="A0A917NFR4"/>
<evidence type="ECO:0000256" key="1">
    <source>
        <dbReference type="ARBA" id="ARBA00022649"/>
    </source>
</evidence>
<dbReference type="NCBIfam" id="NF047751">
    <property type="entry name" value="HepT_toxin"/>
    <property type="match status" value="1"/>
</dbReference>
<dbReference type="EMBL" id="BMOY01000003">
    <property type="protein sequence ID" value="GGI96853.1"/>
    <property type="molecule type" value="Genomic_DNA"/>
</dbReference>
<dbReference type="Pfam" id="PF01934">
    <property type="entry name" value="HepT-like"/>
    <property type="match status" value="1"/>
</dbReference>
<keyword evidence="3" id="KW-0378">Hydrolase</keyword>
<dbReference type="InterPro" id="IPR008201">
    <property type="entry name" value="HepT-like"/>
</dbReference>
<dbReference type="SUPFAM" id="SSF81593">
    <property type="entry name" value="Nucleotidyltransferase substrate binding subunit/domain"/>
    <property type="match status" value="1"/>
</dbReference>
<dbReference type="GO" id="GO:0110001">
    <property type="term" value="C:toxin-antitoxin complex"/>
    <property type="evidence" value="ECO:0007669"/>
    <property type="project" value="InterPro"/>
</dbReference>
<name>A0A917NFR4_9BACL</name>
<gene>
    <name evidence="5" type="ORF">GCM10010885_03100</name>
</gene>
<accession>A0A917NFR4</accession>
<sequence length="154" mass="17452">MYSGSHSKARVGVLTIDNVIHNKLQTIRRCCQRIWEEYGGTPTNLENITKQDAIILNLQRACEAAIDLAMHVVAVRKLGFPQTSREAFEMLEQAGIIDETTCRRMKAMVGFRNIAIHDYQSIDIDVVQTIIEKHLTDFQTYCDQVLRAEEGAPS</sequence>
<keyword evidence="6" id="KW-1185">Reference proteome</keyword>
<evidence type="ECO:0000256" key="4">
    <source>
        <dbReference type="ARBA" id="ARBA00024207"/>
    </source>
</evidence>
<dbReference type="GO" id="GO:0016787">
    <property type="term" value="F:hydrolase activity"/>
    <property type="evidence" value="ECO:0007669"/>
    <property type="project" value="UniProtKB-KW"/>
</dbReference>
<comment type="similarity">
    <text evidence="4">Belongs to the HepT RNase toxin family.</text>
</comment>
<reference evidence="5" key="2">
    <citation type="submission" date="2020-09" db="EMBL/GenBank/DDBJ databases">
        <authorList>
            <person name="Sun Q."/>
            <person name="Ohkuma M."/>
        </authorList>
    </citation>
    <scope>NUCLEOTIDE SEQUENCE</scope>
    <source>
        <strain evidence="5">JCM 18487</strain>
    </source>
</reference>
<keyword evidence="1" id="KW-1277">Toxin-antitoxin system</keyword>
<reference evidence="5" key="1">
    <citation type="journal article" date="2014" name="Int. J. Syst. Evol. Microbiol.">
        <title>Complete genome sequence of Corynebacterium casei LMG S-19264T (=DSM 44701T), isolated from a smear-ripened cheese.</title>
        <authorList>
            <consortium name="US DOE Joint Genome Institute (JGI-PGF)"/>
            <person name="Walter F."/>
            <person name="Albersmeier A."/>
            <person name="Kalinowski J."/>
            <person name="Ruckert C."/>
        </authorList>
    </citation>
    <scope>NUCLEOTIDE SEQUENCE</scope>
    <source>
        <strain evidence="5">JCM 18487</strain>
    </source>
</reference>
<dbReference type="InterPro" id="IPR052379">
    <property type="entry name" value="Type_VII_TA_RNase"/>
</dbReference>
<comment type="caution">
    <text evidence="5">The sequence shown here is derived from an EMBL/GenBank/DDBJ whole genome shotgun (WGS) entry which is preliminary data.</text>
</comment>
<proteinExistence type="inferred from homology"/>
<dbReference type="GO" id="GO:0004540">
    <property type="term" value="F:RNA nuclease activity"/>
    <property type="evidence" value="ECO:0007669"/>
    <property type="project" value="InterPro"/>
</dbReference>
<dbReference type="PANTHER" id="PTHR33397">
    <property type="entry name" value="UPF0331 PROTEIN YUTE"/>
    <property type="match status" value="1"/>
</dbReference>
<organism evidence="5 6">
    <name type="scientific">Alicyclobacillus cellulosilyticus</name>
    <dbReference type="NCBI Taxonomy" id="1003997"/>
    <lineage>
        <taxon>Bacteria</taxon>
        <taxon>Bacillati</taxon>
        <taxon>Bacillota</taxon>
        <taxon>Bacilli</taxon>
        <taxon>Bacillales</taxon>
        <taxon>Alicyclobacillaceae</taxon>
        <taxon>Alicyclobacillus</taxon>
    </lineage>
</organism>
<dbReference type="Gene3D" id="1.20.120.580">
    <property type="entry name" value="bsu32300-like"/>
    <property type="match status" value="1"/>
</dbReference>
<protein>
    <recommendedName>
        <fullName evidence="7">DUF86 domain-containing protein</fullName>
    </recommendedName>
</protein>
<dbReference type="PANTHER" id="PTHR33397:SF3">
    <property type="entry name" value="MRNA NUCLEASE HEPT"/>
    <property type="match status" value="1"/>
</dbReference>
<dbReference type="RefSeq" id="WP_188880750.1">
    <property type="nucleotide sequence ID" value="NZ_BMOY01000003.1"/>
</dbReference>
<dbReference type="Proteomes" id="UP000637695">
    <property type="component" value="Unassembled WGS sequence"/>
</dbReference>
<evidence type="ECO:0000256" key="3">
    <source>
        <dbReference type="ARBA" id="ARBA00022801"/>
    </source>
</evidence>
<evidence type="ECO:0000256" key="2">
    <source>
        <dbReference type="ARBA" id="ARBA00022722"/>
    </source>
</evidence>
<evidence type="ECO:0008006" key="7">
    <source>
        <dbReference type="Google" id="ProtNLM"/>
    </source>
</evidence>